<dbReference type="PATRIC" id="fig|237368.3.peg.1571"/>
<comment type="caution">
    <text evidence="7">The sequence shown here is derived from an EMBL/GenBank/DDBJ whole genome shotgun (WGS) entry which is preliminary data.</text>
</comment>
<feature type="transmembrane region" description="Helical" evidence="6">
    <location>
        <begin position="118"/>
        <end position="138"/>
    </location>
</feature>
<keyword evidence="5 6" id="KW-0472">Membrane</keyword>
<proteinExistence type="predicted"/>
<reference evidence="7 8" key="1">
    <citation type="submission" date="2014-10" db="EMBL/GenBank/DDBJ databases">
        <title>Draft genome of anammox bacterium scalindua brodae, obtained using differential coverage binning of sequence data from two enrichment reactors.</title>
        <authorList>
            <person name="Speth D.R."/>
            <person name="Russ L."/>
            <person name="Kartal B."/>
            <person name="Op den Camp H.J."/>
            <person name="Dutilh B.E."/>
            <person name="Jetten M.S."/>
        </authorList>
    </citation>
    <scope>NUCLEOTIDE SEQUENCE [LARGE SCALE GENOMIC DNA]</scope>
    <source>
        <strain evidence="7">RU1</strain>
    </source>
</reference>
<dbReference type="PANTHER" id="PTHR30213:SF0">
    <property type="entry name" value="UPF0761 MEMBRANE PROTEIN YIHY"/>
    <property type="match status" value="1"/>
</dbReference>
<evidence type="ECO:0000256" key="3">
    <source>
        <dbReference type="ARBA" id="ARBA00022692"/>
    </source>
</evidence>
<dbReference type="Pfam" id="PF03631">
    <property type="entry name" value="Virul_fac_BrkB"/>
    <property type="match status" value="1"/>
</dbReference>
<gene>
    <name evidence="7" type="ORF">SCABRO_01436</name>
</gene>
<dbReference type="PANTHER" id="PTHR30213">
    <property type="entry name" value="INNER MEMBRANE PROTEIN YHJD"/>
    <property type="match status" value="1"/>
</dbReference>
<evidence type="ECO:0000256" key="1">
    <source>
        <dbReference type="ARBA" id="ARBA00004651"/>
    </source>
</evidence>
<dbReference type="InterPro" id="IPR017039">
    <property type="entry name" value="Virul_fac_BrkB"/>
</dbReference>
<dbReference type="NCBIfam" id="TIGR00765">
    <property type="entry name" value="yihY_not_rbn"/>
    <property type="match status" value="1"/>
</dbReference>
<dbReference type="GO" id="GO:0005886">
    <property type="term" value="C:plasma membrane"/>
    <property type="evidence" value="ECO:0007669"/>
    <property type="project" value="UniProtKB-SubCell"/>
</dbReference>
<evidence type="ECO:0000256" key="2">
    <source>
        <dbReference type="ARBA" id="ARBA00022475"/>
    </source>
</evidence>
<sequence>MKTMLSGIINYVTTDIWRIRLKDHPRRKIFFITPLRVLILAFRGFYEDKCSLRASALTFYSLLSIVPVIALIFGIAKGFGSDKALENQLLKKFPGQEEVLMQVMTFARTLLDQTKGGMVAGIGLAVLFWIVIKLLTNIEHSFNDIWGIKKSRSTVRKITDYISIMLICPVLIIVSSGLTVFIITQVTHITERFAFLGFFSPLIFFTFKLLPYCVICGAFTFIYIFMPNTKVRFLYGLIAGAIAGLTYQVAQWAYIHSQVGVAQYNAIYGSFAALPLFLIWLQISWLIVLFGAEISFALQNIDTYEFEPDCSHVSLSYKRLLALQITHLITKNFLNEVKPLTANQISHTLEIPLRLVNQILYELVGCRIAVETKTEEDLEFAFQPACTINHLTIKYVIDALDKRGTDDIPVAQNRELKILSNSLEIFNDTIENSSANKLLKDI</sequence>
<accession>A0A0B0EP11</accession>
<dbReference type="Proteomes" id="UP000030652">
    <property type="component" value="Unassembled WGS sequence"/>
</dbReference>
<keyword evidence="4 6" id="KW-1133">Transmembrane helix</keyword>
<organism evidence="7 8">
    <name type="scientific">Candidatus Scalindua brodae</name>
    <dbReference type="NCBI Taxonomy" id="237368"/>
    <lineage>
        <taxon>Bacteria</taxon>
        <taxon>Pseudomonadati</taxon>
        <taxon>Planctomycetota</taxon>
        <taxon>Candidatus Brocadiia</taxon>
        <taxon>Candidatus Brocadiales</taxon>
        <taxon>Candidatus Scalinduaceae</taxon>
        <taxon>Candidatus Scalindua</taxon>
    </lineage>
</organism>
<dbReference type="AlphaFoldDB" id="A0A0B0EP11"/>
<feature type="transmembrane region" description="Helical" evidence="6">
    <location>
        <begin position="267"/>
        <end position="290"/>
    </location>
</feature>
<evidence type="ECO:0000313" key="7">
    <source>
        <dbReference type="EMBL" id="KHE92828.1"/>
    </source>
</evidence>
<feature type="transmembrane region" description="Helical" evidence="6">
    <location>
        <begin position="58"/>
        <end position="76"/>
    </location>
</feature>
<evidence type="ECO:0000256" key="5">
    <source>
        <dbReference type="ARBA" id="ARBA00023136"/>
    </source>
</evidence>
<comment type="subcellular location">
    <subcellularLocation>
        <location evidence="1">Cell membrane</location>
        <topology evidence="1">Multi-pass membrane protein</topology>
    </subcellularLocation>
</comment>
<evidence type="ECO:0000256" key="4">
    <source>
        <dbReference type="ARBA" id="ARBA00022989"/>
    </source>
</evidence>
<evidence type="ECO:0000313" key="8">
    <source>
        <dbReference type="Proteomes" id="UP000030652"/>
    </source>
</evidence>
<keyword evidence="2" id="KW-1003">Cell membrane</keyword>
<protein>
    <submittedName>
        <fullName evidence="7">Ribonuclease</fullName>
    </submittedName>
</protein>
<dbReference type="eggNOG" id="COG1959">
    <property type="taxonomic scope" value="Bacteria"/>
</dbReference>
<feature type="transmembrane region" description="Helical" evidence="6">
    <location>
        <begin position="233"/>
        <end position="255"/>
    </location>
</feature>
<feature type="transmembrane region" description="Helical" evidence="6">
    <location>
        <begin position="158"/>
        <end position="183"/>
    </location>
</feature>
<dbReference type="eggNOG" id="COG1295">
    <property type="taxonomic scope" value="Bacteria"/>
</dbReference>
<evidence type="ECO:0000256" key="6">
    <source>
        <dbReference type="SAM" id="Phobius"/>
    </source>
</evidence>
<dbReference type="EMBL" id="JRYO01000089">
    <property type="protein sequence ID" value="KHE92828.1"/>
    <property type="molecule type" value="Genomic_DNA"/>
</dbReference>
<keyword evidence="3 6" id="KW-0812">Transmembrane</keyword>
<name>A0A0B0EP11_9BACT</name>
<feature type="transmembrane region" description="Helical" evidence="6">
    <location>
        <begin position="203"/>
        <end position="226"/>
    </location>
</feature>